<evidence type="ECO:0000313" key="4">
    <source>
        <dbReference type="Proteomes" id="UP000632195"/>
    </source>
</evidence>
<dbReference type="EMBL" id="BMNY01000001">
    <property type="protein sequence ID" value="GGM68296.1"/>
    <property type="molecule type" value="Genomic_DNA"/>
</dbReference>
<feature type="domain" description="Tyr recombinase" evidence="2">
    <location>
        <begin position="1"/>
        <end position="113"/>
    </location>
</feature>
<proteinExistence type="predicted"/>
<evidence type="ECO:0000313" key="3">
    <source>
        <dbReference type="EMBL" id="GGM68296.1"/>
    </source>
</evidence>
<dbReference type="GO" id="GO:0015074">
    <property type="term" value="P:DNA integration"/>
    <property type="evidence" value="ECO:0007669"/>
    <property type="project" value="InterPro"/>
</dbReference>
<evidence type="ECO:0000256" key="1">
    <source>
        <dbReference type="ARBA" id="ARBA00023172"/>
    </source>
</evidence>
<comment type="caution">
    <text evidence="3">The sequence shown here is derived from an EMBL/GenBank/DDBJ whole genome shotgun (WGS) entry which is preliminary data.</text>
</comment>
<name>A0AA37BQ03_9ARCH</name>
<dbReference type="CDD" id="cd00397">
    <property type="entry name" value="DNA_BRE_C"/>
    <property type="match status" value="1"/>
</dbReference>
<sequence>MERDRLVPVPTDLEKDLVEYISRFRMPSDPRALFTTEKGRMGYSYLRSFISRLGARVGIKGLHTHLFRHYYASELYRITGDIRLVQILVRHARIETTTIYEHLTTKEAVEKGKSAVEKLFRGGGDLMHDYQKTWEQHKTDGSTGI</sequence>
<dbReference type="Pfam" id="PF00589">
    <property type="entry name" value="Phage_integrase"/>
    <property type="match status" value="1"/>
</dbReference>
<keyword evidence="1" id="KW-0233">DNA recombination</keyword>
<dbReference type="Proteomes" id="UP000632195">
    <property type="component" value="Unassembled WGS sequence"/>
</dbReference>
<accession>A0AA37BQ03</accession>
<dbReference type="GO" id="GO:0006310">
    <property type="term" value="P:DNA recombination"/>
    <property type="evidence" value="ECO:0007669"/>
    <property type="project" value="UniProtKB-KW"/>
</dbReference>
<dbReference type="GO" id="GO:0003677">
    <property type="term" value="F:DNA binding"/>
    <property type="evidence" value="ECO:0007669"/>
    <property type="project" value="InterPro"/>
</dbReference>
<dbReference type="InterPro" id="IPR013762">
    <property type="entry name" value="Integrase-like_cat_sf"/>
</dbReference>
<dbReference type="PROSITE" id="PS51898">
    <property type="entry name" value="TYR_RECOMBINASE"/>
    <property type="match status" value="1"/>
</dbReference>
<reference evidence="3" key="1">
    <citation type="journal article" date="2014" name="Int. J. Syst. Evol. Microbiol.">
        <title>Complete genome sequence of Corynebacterium casei LMG S-19264T (=DSM 44701T), isolated from a smear-ripened cheese.</title>
        <authorList>
            <consortium name="US DOE Joint Genome Institute (JGI-PGF)"/>
            <person name="Walter F."/>
            <person name="Albersmeier A."/>
            <person name="Kalinowski J."/>
            <person name="Ruckert C."/>
        </authorList>
    </citation>
    <scope>NUCLEOTIDE SEQUENCE</scope>
    <source>
        <strain evidence="3">JCM 13583</strain>
    </source>
</reference>
<organism evidence="3 4">
    <name type="scientific">Thermogymnomonas acidicola</name>
    <dbReference type="NCBI Taxonomy" id="399579"/>
    <lineage>
        <taxon>Archaea</taxon>
        <taxon>Methanobacteriati</taxon>
        <taxon>Thermoplasmatota</taxon>
        <taxon>Thermoplasmata</taxon>
        <taxon>Thermoplasmatales</taxon>
        <taxon>Thermogymnomonas</taxon>
    </lineage>
</organism>
<dbReference type="Gene3D" id="1.10.443.10">
    <property type="entry name" value="Intergrase catalytic core"/>
    <property type="match status" value="1"/>
</dbReference>
<dbReference type="AlphaFoldDB" id="A0AA37BQ03"/>
<protein>
    <recommendedName>
        <fullName evidence="2">Tyr recombinase domain-containing protein</fullName>
    </recommendedName>
</protein>
<dbReference type="SUPFAM" id="SSF56349">
    <property type="entry name" value="DNA breaking-rejoining enzymes"/>
    <property type="match status" value="1"/>
</dbReference>
<keyword evidence="4" id="KW-1185">Reference proteome</keyword>
<reference evidence="3" key="2">
    <citation type="submission" date="2022-09" db="EMBL/GenBank/DDBJ databases">
        <authorList>
            <person name="Sun Q."/>
            <person name="Ohkuma M."/>
        </authorList>
    </citation>
    <scope>NUCLEOTIDE SEQUENCE</scope>
    <source>
        <strain evidence="3">JCM 13583</strain>
    </source>
</reference>
<gene>
    <name evidence="3" type="ORF">GCM10007108_03010</name>
</gene>
<dbReference type="InterPro" id="IPR011010">
    <property type="entry name" value="DNA_brk_join_enz"/>
</dbReference>
<dbReference type="InterPro" id="IPR002104">
    <property type="entry name" value="Integrase_catalytic"/>
</dbReference>
<evidence type="ECO:0000259" key="2">
    <source>
        <dbReference type="PROSITE" id="PS51898"/>
    </source>
</evidence>